<proteinExistence type="predicted"/>
<comment type="caution">
    <text evidence="4">The sequence shown here is derived from an EMBL/GenBank/DDBJ whole genome shotgun (WGS) entry which is preliminary data.</text>
</comment>
<dbReference type="EMBL" id="JAVDYG010000001">
    <property type="protein sequence ID" value="MDR7364023.1"/>
    <property type="molecule type" value="Genomic_DNA"/>
</dbReference>
<dbReference type="SUPFAM" id="SSF82171">
    <property type="entry name" value="DPP6 N-terminal domain-like"/>
    <property type="match status" value="1"/>
</dbReference>
<gene>
    <name evidence="4" type="ORF">J2S63_003576</name>
</gene>
<dbReference type="PROSITE" id="PS51257">
    <property type="entry name" value="PROKAR_LIPOPROTEIN"/>
    <property type="match status" value="1"/>
</dbReference>
<name>A0ABU2C036_9ACTN</name>
<sequence length="595" mass="63105">MRSRPVGVVAVVLAAALLAACSQVPSDGPVRSTGSSVPSPSSAPFDFNPPGPRAGAGPAEIVTGFLTALEATPVSTRVASQYLTERAASAWRPQRRTLLYQGRDVQADPVQDSSSRTSVALRLTSPYALDGGGRWDGPARDVDADGLTLELVRDRGQWRLSSVPDAMVVPLSYFQDHYARYDLHFFDPSGRLLVPEPVYLPRGPQAATLLVDHLLDGPRRPDRGVERTYFPPRTRLAVSVPIRSDGVAEVPLSEEVDELEGADLDRALAQLVWTLRQLPDVTAVRVTAGGRPLRLTGTGPMLDVDSAASYSPFVSYAEDALFSLDGDTVQEIRPFTRPARTPLVKLPVALPGARLGVSLQATAAAVSDDDGLVRTYPAGSGVDSPAGAGGAITAGGSLRPLWDWSRRVWLVDPAGGPEAVRVSVGSRQTVLPVAGLPAGPLTAAALSRDGTRLVLALAPAGGRGARLYLTRVLRASDESGTPVRLSRARPIATQSPLKRVVDVAWRDGTQVAVLSRTSRTTSLVDLVSVDGESESGALSEPVDVLFDRAVSLTSSPGTRTLLVTTLGRRTFELSLQGRWVEDADLRDVARPVFVG</sequence>
<reference evidence="4 5" key="1">
    <citation type="submission" date="2023-07" db="EMBL/GenBank/DDBJ databases">
        <title>Sequencing the genomes of 1000 actinobacteria strains.</title>
        <authorList>
            <person name="Klenk H.-P."/>
        </authorList>
    </citation>
    <scope>NUCLEOTIDE SEQUENCE [LARGE SCALE GENOMIC DNA]</scope>
    <source>
        <strain evidence="4 5">DSM 19426</strain>
    </source>
</reference>
<feature type="chain" id="PRO_5046825179" description="GerMN domain-containing protein" evidence="2">
    <location>
        <begin position="20"/>
        <end position="595"/>
    </location>
</feature>
<dbReference type="Proteomes" id="UP001183648">
    <property type="component" value="Unassembled WGS sequence"/>
</dbReference>
<feature type="signal peptide" evidence="2">
    <location>
        <begin position="1"/>
        <end position="19"/>
    </location>
</feature>
<keyword evidence="5" id="KW-1185">Reference proteome</keyword>
<accession>A0ABU2C036</accession>
<organism evidence="4 5">
    <name type="scientific">Nocardioides marmoribigeumensis</name>
    <dbReference type="NCBI Taxonomy" id="433649"/>
    <lineage>
        <taxon>Bacteria</taxon>
        <taxon>Bacillati</taxon>
        <taxon>Actinomycetota</taxon>
        <taxon>Actinomycetes</taxon>
        <taxon>Propionibacteriales</taxon>
        <taxon>Nocardioidaceae</taxon>
        <taxon>Nocardioides</taxon>
    </lineage>
</organism>
<feature type="domain" description="GerMN" evidence="3">
    <location>
        <begin position="207"/>
        <end position="297"/>
    </location>
</feature>
<evidence type="ECO:0000256" key="1">
    <source>
        <dbReference type="SAM" id="MobiDB-lite"/>
    </source>
</evidence>
<evidence type="ECO:0000313" key="4">
    <source>
        <dbReference type="EMBL" id="MDR7364023.1"/>
    </source>
</evidence>
<dbReference type="RefSeq" id="WP_310305120.1">
    <property type="nucleotide sequence ID" value="NZ_BAAAPS010000005.1"/>
</dbReference>
<feature type="region of interest" description="Disordered" evidence="1">
    <location>
        <begin position="25"/>
        <end position="54"/>
    </location>
</feature>
<evidence type="ECO:0000256" key="2">
    <source>
        <dbReference type="SAM" id="SignalP"/>
    </source>
</evidence>
<dbReference type="InterPro" id="IPR059026">
    <property type="entry name" value="LpqB_N"/>
</dbReference>
<dbReference type="SMART" id="SM00909">
    <property type="entry name" value="Germane"/>
    <property type="match status" value="1"/>
</dbReference>
<dbReference type="Pfam" id="PF25976">
    <property type="entry name" value="LpqB_N"/>
    <property type="match status" value="1"/>
</dbReference>
<keyword evidence="2" id="KW-0732">Signal</keyword>
<evidence type="ECO:0000259" key="3">
    <source>
        <dbReference type="SMART" id="SM00909"/>
    </source>
</evidence>
<dbReference type="Pfam" id="PF10646">
    <property type="entry name" value="Germane"/>
    <property type="match status" value="1"/>
</dbReference>
<feature type="compositionally biased region" description="Low complexity" evidence="1">
    <location>
        <begin position="28"/>
        <end position="44"/>
    </location>
</feature>
<protein>
    <recommendedName>
        <fullName evidence="3">GerMN domain-containing protein</fullName>
    </recommendedName>
</protein>
<dbReference type="InterPro" id="IPR019606">
    <property type="entry name" value="GerMN"/>
</dbReference>
<evidence type="ECO:0000313" key="5">
    <source>
        <dbReference type="Proteomes" id="UP001183648"/>
    </source>
</evidence>